<gene>
    <name evidence="2" type="ORF">CYLTODRAFT_278836</name>
</gene>
<evidence type="ECO:0000313" key="3">
    <source>
        <dbReference type="Proteomes" id="UP000054007"/>
    </source>
</evidence>
<feature type="compositionally biased region" description="Polar residues" evidence="1">
    <location>
        <begin position="180"/>
        <end position="197"/>
    </location>
</feature>
<feature type="compositionally biased region" description="Acidic residues" evidence="1">
    <location>
        <begin position="74"/>
        <end position="83"/>
    </location>
</feature>
<dbReference type="Proteomes" id="UP000054007">
    <property type="component" value="Unassembled WGS sequence"/>
</dbReference>
<proteinExistence type="predicted"/>
<dbReference type="OrthoDB" id="2804702at2759"/>
<feature type="region of interest" description="Disordered" evidence="1">
    <location>
        <begin position="230"/>
        <end position="294"/>
    </location>
</feature>
<dbReference type="EMBL" id="KN880515">
    <property type="protein sequence ID" value="KIY67872.1"/>
    <property type="molecule type" value="Genomic_DNA"/>
</dbReference>
<feature type="region of interest" description="Disordered" evidence="1">
    <location>
        <begin position="38"/>
        <end position="211"/>
    </location>
</feature>
<sequence length="413" mass="45154">MPSSPISPHPFQLVSPVRSRYPMFDLPSPTTAMATAMRPAAPPVSPQMARRAPLPPQDNLAPRWRPANTNGMSVDDDSDDEIIEIPPPYPRPQLKPTREASAMVISEPRKSPESRVSPPKDSATEVGSQIASLQDRAAALRRKLEDARLRTAVPPTPPRSHTPTSPIESASGNDVEMPSATASSRMPSPTGQQSSIPPSEPRAMKNLPKAPTFAIRKDLQARLAQTKLESVMVARPTAPTYPPTPSEDDNAAEERLRKLVLASKRKKPTAEPIAPPTPSPTGDVVMDDLPPPPTPSMDDLAMSFINDAIQSAAAPQAEALAHSTSTVPIPVNSLAVPDSQERDRLAMKQMALAERIRESKLFMHRLQTAQTKVEKLQIMKEMKKADEARAIKEKDLENRLQGCVFLFRSLEHR</sequence>
<evidence type="ECO:0000313" key="2">
    <source>
        <dbReference type="EMBL" id="KIY67872.1"/>
    </source>
</evidence>
<organism evidence="2 3">
    <name type="scientific">Cylindrobasidium torrendii FP15055 ss-10</name>
    <dbReference type="NCBI Taxonomy" id="1314674"/>
    <lineage>
        <taxon>Eukaryota</taxon>
        <taxon>Fungi</taxon>
        <taxon>Dikarya</taxon>
        <taxon>Basidiomycota</taxon>
        <taxon>Agaricomycotina</taxon>
        <taxon>Agaricomycetes</taxon>
        <taxon>Agaricomycetidae</taxon>
        <taxon>Agaricales</taxon>
        <taxon>Marasmiineae</taxon>
        <taxon>Physalacriaceae</taxon>
        <taxon>Cylindrobasidium</taxon>
    </lineage>
</organism>
<evidence type="ECO:0000256" key="1">
    <source>
        <dbReference type="SAM" id="MobiDB-lite"/>
    </source>
</evidence>
<name>A0A0D7BBH2_9AGAR</name>
<protein>
    <submittedName>
        <fullName evidence="2">Uncharacterized protein</fullName>
    </submittedName>
</protein>
<reference evidence="2 3" key="1">
    <citation type="journal article" date="2015" name="Fungal Genet. Biol.">
        <title>Evolution of novel wood decay mechanisms in Agaricales revealed by the genome sequences of Fistulina hepatica and Cylindrobasidium torrendii.</title>
        <authorList>
            <person name="Floudas D."/>
            <person name="Held B.W."/>
            <person name="Riley R."/>
            <person name="Nagy L.G."/>
            <person name="Koehler G."/>
            <person name="Ransdell A.S."/>
            <person name="Younus H."/>
            <person name="Chow J."/>
            <person name="Chiniquy J."/>
            <person name="Lipzen A."/>
            <person name="Tritt A."/>
            <person name="Sun H."/>
            <person name="Haridas S."/>
            <person name="LaButti K."/>
            <person name="Ohm R.A."/>
            <person name="Kues U."/>
            <person name="Blanchette R.A."/>
            <person name="Grigoriev I.V."/>
            <person name="Minto R.E."/>
            <person name="Hibbett D.S."/>
        </authorList>
    </citation>
    <scope>NUCLEOTIDE SEQUENCE [LARGE SCALE GENOMIC DNA]</scope>
    <source>
        <strain evidence="2 3">FP15055 ss-10</strain>
    </source>
</reference>
<keyword evidence="3" id="KW-1185">Reference proteome</keyword>
<accession>A0A0D7BBH2</accession>
<dbReference type="AlphaFoldDB" id="A0A0D7BBH2"/>